<keyword evidence="3" id="KW-0520">NAD</keyword>
<dbReference type="AlphaFoldDB" id="A0A0A0DAQ5"/>
<dbReference type="InterPro" id="IPR050418">
    <property type="entry name" value="D-iso_2-hydroxyacid_DH_PdxB"/>
</dbReference>
<dbReference type="Gene3D" id="3.40.50.720">
    <property type="entry name" value="NAD(P)-binding Rossmann-like Domain"/>
    <property type="match status" value="2"/>
</dbReference>
<accession>A0A0A0DAQ5</accession>
<comment type="caution">
    <text evidence="7">The sequence shown here is derived from an EMBL/GenBank/DDBJ whole genome shotgun (WGS) entry which is preliminary data.</text>
</comment>
<evidence type="ECO:0000256" key="4">
    <source>
        <dbReference type="RuleBase" id="RU003719"/>
    </source>
</evidence>
<reference evidence="7 8" key="1">
    <citation type="submission" date="2014-01" db="EMBL/GenBank/DDBJ databases">
        <title>Genome sequence determination for a cystic fibrosis isolate, Inquilinus limosus.</title>
        <authorList>
            <person name="Pino M."/>
            <person name="Di Conza J."/>
            <person name="Gutkind G."/>
        </authorList>
    </citation>
    <scope>NUCLEOTIDE SEQUENCE [LARGE SCALE GENOMIC DNA]</scope>
    <source>
        <strain evidence="7 8">MP06</strain>
    </source>
</reference>
<name>A0A0A0DAQ5_9PROT</name>
<dbReference type="PANTHER" id="PTHR43761">
    <property type="entry name" value="D-ISOMER SPECIFIC 2-HYDROXYACID DEHYDROGENASE FAMILY PROTEIN (AFU_ORTHOLOGUE AFUA_1G13630)"/>
    <property type="match status" value="1"/>
</dbReference>
<feature type="domain" description="D-isomer specific 2-hydroxyacid dehydrogenase catalytic" evidence="5">
    <location>
        <begin position="38"/>
        <end position="318"/>
    </location>
</feature>
<protein>
    <submittedName>
        <fullName evidence="7">Glycerate dehydrogenase</fullName>
        <ecNumber evidence="7">1.1.1.29</ecNumber>
    </submittedName>
</protein>
<dbReference type="InterPro" id="IPR006140">
    <property type="entry name" value="D-isomer_DH_NAD-bd"/>
</dbReference>
<dbReference type="Proteomes" id="UP000029995">
    <property type="component" value="Unassembled WGS sequence"/>
</dbReference>
<dbReference type="InterPro" id="IPR029753">
    <property type="entry name" value="D-isomer_DH_CS"/>
</dbReference>
<comment type="similarity">
    <text evidence="1 4">Belongs to the D-isomer specific 2-hydroxyacid dehydrogenase family.</text>
</comment>
<dbReference type="RefSeq" id="WP_034836442.1">
    <property type="nucleotide sequence ID" value="NZ_JANX01000124.1"/>
</dbReference>
<evidence type="ECO:0000256" key="2">
    <source>
        <dbReference type="ARBA" id="ARBA00023002"/>
    </source>
</evidence>
<sequence length="328" mass="35328">MTLPPTPKIVFLDRETLAPAIRLRPPAFPHRWEEHQRTAPDQVPERLDGASVAVINKVPLREPVLERLPDLRLIAVAATGTDCVDTAWCDRHGVAVCNIRGYAVHTVPEHVFTLILALRRSLLPYRRSVEAGRWQEARQFCFFDHPILDLHGARLGLIGGGSLGSAVATIGRAFGMDVVFAGRKGDAAPADGRLAFDEVIATSDVISLHCPLRPETRGLIGAAEFARMKPEALLINTARGGLVDEDALTEALRTGRIGGAGFDVAMPEPPPADAPLMKLLDLPNFILTPHVAWAARGAMQALADQLVDLIDAFAQGRPFNLVAGAAKG</sequence>
<dbReference type="Pfam" id="PF00389">
    <property type="entry name" value="2-Hacid_dh"/>
    <property type="match status" value="1"/>
</dbReference>
<feature type="domain" description="D-isomer specific 2-hydroxyacid dehydrogenase NAD-binding" evidence="6">
    <location>
        <begin position="112"/>
        <end position="292"/>
    </location>
</feature>
<evidence type="ECO:0000256" key="1">
    <source>
        <dbReference type="ARBA" id="ARBA00005854"/>
    </source>
</evidence>
<keyword evidence="2 4" id="KW-0560">Oxidoreductase</keyword>
<proteinExistence type="inferred from homology"/>
<dbReference type="GO" id="GO:0008465">
    <property type="term" value="F:hydroxypyruvate reductase (NADH) activity"/>
    <property type="evidence" value="ECO:0007669"/>
    <property type="project" value="UniProtKB-EC"/>
</dbReference>
<dbReference type="SUPFAM" id="SSF52283">
    <property type="entry name" value="Formate/glycerate dehydrogenase catalytic domain-like"/>
    <property type="match status" value="1"/>
</dbReference>
<dbReference type="PROSITE" id="PS00670">
    <property type="entry name" value="D_2_HYDROXYACID_DH_2"/>
    <property type="match status" value="1"/>
</dbReference>
<dbReference type="SUPFAM" id="SSF51735">
    <property type="entry name" value="NAD(P)-binding Rossmann-fold domains"/>
    <property type="match status" value="1"/>
</dbReference>
<gene>
    <name evidence="7" type="ORF">P409_12370</name>
</gene>
<dbReference type="CDD" id="cd12162">
    <property type="entry name" value="2-Hacid_dh_4"/>
    <property type="match status" value="1"/>
</dbReference>
<evidence type="ECO:0000259" key="5">
    <source>
        <dbReference type="Pfam" id="PF00389"/>
    </source>
</evidence>
<dbReference type="InterPro" id="IPR036291">
    <property type="entry name" value="NAD(P)-bd_dom_sf"/>
</dbReference>
<dbReference type="EC" id="1.1.1.29" evidence="7"/>
<organism evidence="7 8">
    <name type="scientific">Inquilinus limosus MP06</name>
    <dbReference type="NCBI Taxonomy" id="1398085"/>
    <lineage>
        <taxon>Bacteria</taxon>
        <taxon>Pseudomonadati</taxon>
        <taxon>Pseudomonadota</taxon>
        <taxon>Alphaproteobacteria</taxon>
        <taxon>Rhodospirillales</taxon>
        <taxon>Rhodospirillaceae</taxon>
        <taxon>Inquilinus</taxon>
    </lineage>
</organism>
<dbReference type="Pfam" id="PF02826">
    <property type="entry name" value="2-Hacid_dh_C"/>
    <property type="match status" value="1"/>
</dbReference>
<evidence type="ECO:0000313" key="8">
    <source>
        <dbReference type="Proteomes" id="UP000029995"/>
    </source>
</evidence>
<dbReference type="GO" id="GO:0051287">
    <property type="term" value="F:NAD binding"/>
    <property type="evidence" value="ECO:0007669"/>
    <property type="project" value="InterPro"/>
</dbReference>
<dbReference type="PANTHER" id="PTHR43761:SF1">
    <property type="entry name" value="D-ISOMER SPECIFIC 2-HYDROXYACID DEHYDROGENASE CATALYTIC DOMAIN-CONTAINING PROTEIN-RELATED"/>
    <property type="match status" value="1"/>
</dbReference>
<dbReference type="OrthoDB" id="9793626at2"/>
<dbReference type="InterPro" id="IPR006139">
    <property type="entry name" value="D-isomer_2_OHA_DH_cat_dom"/>
</dbReference>
<evidence type="ECO:0000256" key="3">
    <source>
        <dbReference type="ARBA" id="ARBA00023027"/>
    </source>
</evidence>
<dbReference type="EMBL" id="JANX01000124">
    <property type="protein sequence ID" value="KGM34057.1"/>
    <property type="molecule type" value="Genomic_DNA"/>
</dbReference>
<evidence type="ECO:0000259" key="6">
    <source>
        <dbReference type="Pfam" id="PF02826"/>
    </source>
</evidence>
<evidence type="ECO:0000313" key="7">
    <source>
        <dbReference type="EMBL" id="KGM34057.1"/>
    </source>
</evidence>